<dbReference type="Gene3D" id="3.40.50.720">
    <property type="entry name" value="NAD(P)-binding Rossmann-like Domain"/>
    <property type="match status" value="1"/>
</dbReference>
<accession>A0A6G9AP24</accession>
<comment type="similarity">
    <text evidence="1">Belongs to the short-chain dehydrogenases/reductases (SDR) family.</text>
</comment>
<name>A0A6G9AP24_9BACT</name>
<evidence type="ECO:0000313" key="4">
    <source>
        <dbReference type="EMBL" id="QIP14086.1"/>
    </source>
</evidence>
<dbReference type="InterPro" id="IPR057326">
    <property type="entry name" value="KR_dom"/>
</dbReference>
<dbReference type="PRINTS" id="PR00080">
    <property type="entry name" value="SDRFAMILY"/>
</dbReference>
<keyword evidence="5" id="KW-1185">Reference proteome</keyword>
<dbReference type="PANTHER" id="PTHR43639">
    <property type="entry name" value="OXIDOREDUCTASE, SHORT-CHAIN DEHYDROGENASE/REDUCTASE FAMILY (AFU_ORTHOLOGUE AFUA_5G02870)"/>
    <property type="match status" value="1"/>
</dbReference>
<dbReference type="PROSITE" id="PS00061">
    <property type="entry name" value="ADH_SHORT"/>
    <property type="match status" value="1"/>
</dbReference>
<dbReference type="CDD" id="cd05233">
    <property type="entry name" value="SDR_c"/>
    <property type="match status" value="1"/>
</dbReference>
<dbReference type="EMBL" id="CP050063">
    <property type="protein sequence ID" value="QIP14086.1"/>
    <property type="molecule type" value="Genomic_DNA"/>
</dbReference>
<dbReference type="FunFam" id="3.40.50.720:FF:000084">
    <property type="entry name" value="Short-chain dehydrogenase reductase"/>
    <property type="match status" value="1"/>
</dbReference>
<reference evidence="4 5" key="1">
    <citation type="submission" date="2020-03" db="EMBL/GenBank/DDBJ databases">
        <authorList>
            <person name="Kim M.K."/>
        </authorList>
    </citation>
    <scope>NUCLEOTIDE SEQUENCE [LARGE SCALE GENOMIC DNA]</scope>
    <source>
        <strain evidence="4 5">BT328</strain>
    </source>
</reference>
<protein>
    <submittedName>
        <fullName evidence="4">SDR family oxidoreductase</fullName>
    </submittedName>
</protein>
<sequence length="242" mass="25646">MRFTDKVCIVTGATSGIGRATAERMGEEGGKVLIVGRDGDRGQEVVNFIRNKGGDAQFAEVDLADAKAIEAAVNQAVLAWGKVDILVNDAAMMTFTPIVDLSVEDWDQVLAVNLRAVFLFCKHCIPHMNGGAIVNVSSVHAHQTTANVIPYAASKGGMEAFTRGVSLEYDIAKVRINCVAPGAVDTPMLWDNPNVKSGKEKIEGVIGKPADIASAICYLASDEARFINGTTLVADGGRLTIL</sequence>
<dbReference type="SUPFAM" id="SSF51735">
    <property type="entry name" value="NAD(P)-binding Rossmann-fold domains"/>
    <property type="match status" value="1"/>
</dbReference>
<keyword evidence="2" id="KW-0560">Oxidoreductase</keyword>
<dbReference type="InterPro" id="IPR020904">
    <property type="entry name" value="Sc_DH/Rdtase_CS"/>
</dbReference>
<dbReference type="GO" id="GO:0016491">
    <property type="term" value="F:oxidoreductase activity"/>
    <property type="evidence" value="ECO:0007669"/>
    <property type="project" value="UniProtKB-KW"/>
</dbReference>
<evidence type="ECO:0000256" key="2">
    <source>
        <dbReference type="ARBA" id="ARBA00023002"/>
    </source>
</evidence>
<dbReference type="Pfam" id="PF13561">
    <property type="entry name" value="adh_short_C2"/>
    <property type="match status" value="1"/>
</dbReference>
<dbReference type="InterPro" id="IPR002347">
    <property type="entry name" value="SDR_fam"/>
</dbReference>
<gene>
    <name evidence="4" type="ORF">G8759_16410</name>
</gene>
<dbReference type="PRINTS" id="PR00081">
    <property type="entry name" value="GDHRDH"/>
</dbReference>
<organism evidence="4 5">
    <name type="scientific">Spirosoma aureum</name>
    <dbReference type="NCBI Taxonomy" id="2692134"/>
    <lineage>
        <taxon>Bacteria</taxon>
        <taxon>Pseudomonadati</taxon>
        <taxon>Bacteroidota</taxon>
        <taxon>Cytophagia</taxon>
        <taxon>Cytophagales</taxon>
        <taxon>Cytophagaceae</taxon>
        <taxon>Spirosoma</taxon>
    </lineage>
</organism>
<dbReference type="Proteomes" id="UP000501802">
    <property type="component" value="Chromosome"/>
</dbReference>
<dbReference type="SMART" id="SM00822">
    <property type="entry name" value="PKS_KR"/>
    <property type="match status" value="1"/>
</dbReference>
<dbReference type="AlphaFoldDB" id="A0A6G9AP24"/>
<dbReference type="PANTHER" id="PTHR43639:SF1">
    <property type="entry name" value="SHORT-CHAIN DEHYDROGENASE_REDUCTASE FAMILY PROTEIN"/>
    <property type="match status" value="1"/>
</dbReference>
<dbReference type="InterPro" id="IPR036291">
    <property type="entry name" value="NAD(P)-bd_dom_sf"/>
</dbReference>
<dbReference type="RefSeq" id="WP_167209780.1">
    <property type="nucleotide sequence ID" value="NZ_CP050063.1"/>
</dbReference>
<proteinExistence type="inferred from homology"/>
<evidence type="ECO:0000256" key="1">
    <source>
        <dbReference type="ARBA" id="ARBA00006484"/>
    </source>
</evidence>
<evidence type="ECO:0000259" key="3">
    <source>
        <dbReference type="SMART" id="SM00822"/>
    </source>
</evidence>
<evidence type="ECO:0000313" key="5">
    <source>
        <dbReference type="Proteomes" id="UP000501802"/>
    </source>
</evidence>
<dbReference type="KEGG" id="spib:G8759_16410"/>
<feature type="domain" description="Ketoreductase" evidence="3">
    <location>
        <begin position="6"/>
        <end position="184"/>
    </location>
</feature>